<evidence type="ECO:0000313" key="1">
    <source>
        <dbReference type="EMBL" id="KAL2872486.1"/>
    </source>
</evidence>
<comment type="caution">
    <text evidence="1">The sequence shown here is derived from an EMBL/GenBank/DDBJ whole genome shotgun (WGS) entry which is preliminary data.</text>
</comment>
<name>A0ABR4M7F3_9EURO</name>
<organism evidence="1 2">
    <name type="scientific">Aspergillus lucknowensis</name>
    <dbReference type="NCBI Taxonomy" id="176173"/>
    <lineage>
        <taxon>Eukaryota</taxon>
        <taxon>Fungi</taxon>
        <taxon>Dikarya</taxon>
        <taxon>Ascomycota</taxon>
        <taxon>Pezizomycotina</taxon>
        <taxon>Eurotiomycetes</taxon>
        <taxon>Eurotiomycetidae</taxon>
        <taxon>Eurotiales</taxon>
        <taxon>Aspergillaceae</taxon>
        <taxon>Aspergillus</taxon>
        <taxon>Aspergillus subgen. Nidulantes</taxon>
    </lineage>
</organism>
<reference evidence="1 2" key="1">
    <citation type="submission" date="2024-07" db="EMBL/GenBank/DDBJ databases">
        <title>Section-level genome sequencing and comparative genomics of Aspergillus sections Usti and Cavernicolus.</title>
        <authorList>
            <consortium name="Lawrence Berkeley National Laboratory"/>
            <person name="Nybo J.L."/>
            <person name="Vesth T.C."/>
            <person name="Theobald S."/>
            <person name="Frisvad J.C."/>
            <person name="Larsen T.O."/>
            <person name="Kjaerboelling I."/>
            <person name="Rothschild-Mancinelli K."/>
            <person name="Lyhne E.K."/>
            <person name="Kogle M.E."/>
            <person name="Barry K."/>
            <person name="Clum A."/>
            <person name="Na H."/>
            <person name="Ledsgaard L."/>
            <person name="Lin J."/>
            <person name="Lipzen A."/>
            <person name="Kuo A."/>
            <person name="Riley R."/>
            <person name="Mondo S."/>
            <person name="Labutti K."/>
            <person name="Haridas S."/>
            <person name="Pangalinan J."/>
            <person name="Salamov A.A."/>
            <person name="Simmons B.A."/>
            <person name="Magnuson J.K."/>
            <person name="Chen J."/>
            <person name="Drula E."/>
            <person name="Henrissat B."/>
            <person name="Wiebenga A."/>
            <person name="Lubbers R.J."/>
            <person name="Gomes A.C."/>
            <person name="Macurrencykelacurrency M.R."/>
            <person name="Stajich J."/>
            <person name="Grigoriev I.V."/>
            <person name="Mortensen U.H."/>
            <person name="De Vries R.P."/>
            <person name="Baker S.E."/>
            <person name="Andersen M.R."/>
        </authorList>
    </citation>
    <scope>NUCLEOTIDE SEQUENCE [LARGE SCALE GENOMIC DNA]</scope>
    <source>
        <strain evidence="1 2">CBS 449.75</strain>
    </source>
</reference>
<sequence length="224" mass="25215">MRNKAGKRNPEIPTIAITDIHAGEVELTFGLKRDVSPGIWTLESRERRTIPEHLGAILADYALAYGGSPDKEAFARARLDAILCTTLAAKKRQEFGQCGQDKGMGKWASVQSIGSFKSLHWETEMPMKLPWTYLKKPHIISGKTDYSLFYVNRGEAETNMVIVEAKKRVNIGKFQAMAYMAMLHHARKKAGRANTTIYGIATDSYDWCFLRFDPQGKISSHVFD</sequence>
<evidence type="ECO:0000313" key="2">
    <source>
        <dbReference type="Proteomes" id="UP001610432"/>
    </source>
</evidence>
<gene>
    <name evidence="1" type="ORF">BJX67DRAFT_376301</name>
</gene>
<accession>A0ABR4M7F3</accession>
<dbReference type="GeneID" id="98146921"/>
<proteinExistence type="predicted"/>
<protein>
    <recommendedName>
        <fullName evidence="3">PD-(D/E)XK endonuclease-like domain-containing protein</fullName>
    </recommendedName>
</protein>
<dbReference type="EMBL" id="JBFXLQ010000001">
    <property type="protein sequence ID" value="KAL2872486.1"/>
    <property type="molecule type" value="Genomic_DNA"/>
</dbReference>
<dbReference type="RefSeq" id="XP_070891464.1">
    <property type="nucleotide sequence ID" value="XM_071031849.1"/>
</dbReference>
<keyword evidence="2" id="KW-1185">Reference proteome</keyword>
<dbReference type="Proteomes" id="UP001610432">
    <property type="component" value="Unassembled WGS sequence"/>
</dbReference>
<evidence type="ECO:0008006" key="3">
    <source>
        <dbReference type="Google" id="ProtNLM"/>
    </source>
</evidence>